<comment type="caution">
    <text evidence="7">The sequence shown here is derived from an EMBL/GenBank/DDBJ whole genome shotgun (WGS) entry which is preliminary data.</text>
</comment>
<dbReference type="PANTHER" id="PTHR23240:SF6">
    <property type="entry name" value="DNA CROSS-LINK REPAIR 1A PROTEIN"/>
    <property type="match status" value="1"/>
</dbReference>
<proteinExistence type="inferred from homology"/>
<dbReference type="Proteomes" id="UP001473302">
    <property type="component" value="Unassembled WGS sequence"/>
</dbReference>
<evidence type="ECO:0000313" key="7">
    <source>
        <dbReference type="EMBL" id="GAA5814467.1"/>
    </source>
</evidence>
<comment type="similarity">
    <text evidence="2">Belongs to the DNA repair metallo-beta-lactamase (DRMBL) family.</text>
</comment>
<evidence type="ECO:0000256" key="5">
    <source>
        <dbReference type="ARBA" id="ARBA00023242"/>
    </source>
</evidence>
<gene>
    <name evidence="7" type="ORF">MFLAVUS_007964</name>
</gene>
<dbReference type="InterPro" id="IPR011084">
    <property type="entry name" value="DRMBL"/>
</dbReference>
<name>A0ABP9Z5W9_9FUNG</name>
<accession>A0ABP9Z5W9</accession>
<dbReference type="Gene3D" id="3.60.15.10">
    <property type="entry name" value="Ribonuclease Z/Hydroxyacylglutathione hydrolase-like"/>
    <property type="match status" value="1"/>
</dbReference>
<sequence>MRKQQGRKIELTQSKYFSIESYFKSPPNKKAKIETEIPAVEAKKEKCPSCFALIHVESESMEVHVNNCLDSQQSVGVTLKDKFAFKVETITEEKIECAVIEENSACTTTAGGKENSETKEERRILPSSWKSLFSSSSTTSTTGIISRPTTEIKDTNTKSKRKMCPFYKRVRDTRFVVDAFSYGKISDCDGYFLTHYHSDHFGGLRANWSHGPIYCSQVTANLVKQELHVNSRYVHALPMNELYPIPGSNVTICLIDANHCPGSVLFLFVIQLENGIKVRHLHTGDFRATPRMCLHPLIRQPENAAINCVYLDTTYLNPQYAFPAQEECIMAVCKTVKEELNIEPKKAAASSVFDNWITKKADPMTQGSRVLIVVGTYTIGKERVFFNIAKTLKCKIYAPEKKRNILLCQQDEELKSMLTSDPMKAQVHVVSLRDIRGDIMSKYLNDHKTHFDSLIGFKPTGWTYKSSQSEISDMKLAPLSHIIIPPSDRTLDLSAYYNYKNVKLYGVPYSEHSSFRELASFIASLDIKHIIPTVNISRIDSMKRYFSDWAQEKASKRIQVVEYPNEDHW</sequence>
<dbReference type="EMBL" id="BAABUK010000021">
    <property type="protein sequence ID" value="GAA5814467.1"/>
    <property type="molecule type" value="Genomic_DNA"/>
</dbReference>
<dbReference type="SUPFAM" id="SSF56281">
    <property type="entry name" value="Metallo-hydrolase/oxidoreductase"/>
    <property type="match status" value="1"/>
</dbReference>
<evidence type="ECO:0000259" key="6">
    <source>
        <dbReference type="Pfam" id="PF07522"/>
    </source>
</evidence>
<organism evidence="7 8">
    <name type="scientific">Mucor flavus</name>
    <dbReference type="NCBI Taxonomy" id="439312"/>
    <lineage>
        <taxon>Eukaryota</taxon>
        <taxon>Fungi</taxon>
        <taxon>Fungi incertae sedis</taxon>
        <taxon>Mucoromycota</taxon>
        <taxon>Mucoromycotina</taxon>
        <taxon>Mucoromycetes</taxon>
        <taxon>Mucorales</taxon>
        <taxon>Mucorineae</taxon>
        <taxon>Mucoraceae</taxon>
        <taxon>Mucor</taxon>
    </lineage>
</organism>
<evidence type="ECO:0000256" key="4">
    <source>
        <dbReference type="ARBA" id="ARBA00023204"/>
    </source>
</evidence>
<keyword evidence="5" id="KW-0539">Nucleus</keyword>
<evidence type="ECO:0000256" key="3">
    <source>
        <dbReference type="ARBA" id="ARBA00022763"/>
    </source>
</evidence>
<keyword evidence="4" id="KW-0234">DNA repair</keyword>
<reference evidence="7 8" key="1">
    <citation type="submission" date="2024-04" db="EMBL/GenBank/DDBJ databases">
        <title>genome sequences of Mucor flavus KT1a and Helicostylum pulchrum KT1b strains isolated from the surface of a dry-aged beef.</title>
        <authorList>
            <person name="Toyotome T."/>
            <person name="Hosono M."/>
            <person name="Torimaru M."/>
            <person name="Fukuda K."/>
            <person name="Mikami N."/>
        </authorList>
    </citation>
    <scope>NUCLEOTIDE SEQUENCE [LARGE SCALE GENOMIC DNA]</scope>
    <source>
        <strain evidence="7 8">KT1a</strain>
    </source>
</reference>
<keyword evidence="8" id="KW-1185">Reference proteome</keyword>
<dbReference type="Gene3D" id="3.40.50.12650">
    <property type="match status" value="1"/>
</dbReference>
<evidence type="ECO:0000256" key="1">
    <source>
        <dbReference type="ARBA" id="ARBA00004123"/>
    </source>
</evidence>
<feature type="domain" description="DNA repair metallo-beta-lactamase" evidence="6">
    <location>
        <begin position="413"/>
        <end position="537"/>
    </location>
</feature>
<evidence type="ECO:0000256" key="2">
    <source>
        <dbReference type="ARBA" id="ARBA00010304"/>
    </source>
</evidence>
<dbReference type="InterPro" id="IPR036866">
    <property type="entry name" value="RibonucZ/Hydroxyglut_hydro"/>
</dbReference>
<comment type="subcellular location">
    <subcellularLocation>
        <location evidence="1">Nucleus</location>
    </subcellularLocation>
</comment>
<dbReference type="CDD" id="cd16273">
    <property type="entry name" value="SNM1A-1C-like_MBL-fold"/>
    <property type="match status" value="1"/>
</dbReference>
<dbReference type="Pfam" id="PF07522">
    <property type="entry name" value="DRMBL"/>
    <property type="match status" value="1"/>
</dbReference>
<protein>
    <recommendedName>
        <fullName evidence="6">DNA repair metallo-beta-lactamase domain-containing protein</fullName>
    </recommendedName>
</protein>
<evidence type="ECO:0000313" key="8">
    <source>
        <dbReference type="Proteomes" id="UP001473302"/>
    </source>
</evidence>
<dbReference type="PANTHER" id="PTHR23240">
    <property type="entry name" value="DNA CROSS-LINK REPAIR PROTEIN PSO2/SNM1-RELATED"/>
    <property type="match status" value="1"/>
</dbReference>
<keyword evidence="3" id="KW-0227">DNA damage</keyword>